<reference evidence="3 4" key="1">
    <citation type="submission" date="2020-02" db="EMBL/GenBank/DDBJ databases">
        <title>Full genome sequence of Nocardioides sp. R-3366.</title>
        <authorList>
            <person name="Im W.-T."/>
        </authorList>
    </citation>
    <scope>NUCLEOTIDE SEQUENCE [LARGE SCALE GENOMIC DNA]</scope>
    <source>
        <strain evidence="3 4">R-3366</strain>
    </source>
</reference>
<keyword evidence="2" id="KW-0732">Signal</keyword>
<keyword evidence="4" id="KW-1185">Reference proteome</keyword>
<dbReference type="AlphaFoldDB" id="A0A6G6WC24"/>
<name>A0A6G6WC24_9ACTN</name>
<dbReference type="Proteomes" id="UP000502996">
    <property type="component" value="Chromosome"/>
</dbReference>
<organism evidence="3 4">
    <name type="scientific">Nocardioides anomalus</name>
    <dbReference type="NCBI Taxonomy" id="2712223"/>
    <lineage>
        <taxon>Bacteria</taxon>
        <taxon>Bacillati</taxon>
        <taxon>Actinomycetota</taxon>
        <taxon>Actinomycetes</taxon>
        <taxon>Propionibacteriales</taxon>
        <taxon>Nocardioidaceae</taxon>
        <taxon>Nocardioides</taxon>
    </lineage>
</organism>
<feature type="region of interest" description="Disordered" evidence="1">
    <location>
        <begin position="29"/>
        <end position="49"/>
    </location>
</feature>
<protein>
    <submittedName>
        <fullName evidence="3">Uncharacterized protein</fullName>
    </submittedName>
</protein>
<feature type="compositionally biased region" description="Basic and acidic residues" evidence="1">
    <location>
        <begin position="29"/>
        <end position="39"/>
    </location>
</feature>
<sequence length="144" mass="14633">MTRTRLPLLASAATALLLTLGAPAYASHGDDDGGGDDHGGGGGGGGIRVVETGSCSDGARWKLKVKSDDGGLEVEGEVDSKTAGQGWRWKLKDNGVVVAQGTATTGGRSGSFSVERQVADRAGTDRITFKASYRGQTCAGVASY</sequence>
<dbReference type="RefSeq" id="WP_165231010.1">
    <property type="nucleotide sequence ID" value="NZ_CP049257.1"/>
</dbReference>
<evidence type="ECO:0000256" key="1">
    <source>
        <dbReference type="SAM" id="MobiDB-lite"/>
    </source>
</evidence>
<dbReference type="EMBL" id="CP049257">
    <property type="protein sequence ID" value="QIG42792.1"/>
    <property type="molecule type" value="Genomic_DNA"/>
</dbReference>
<accession>A0A6G6WC24</accession>
<dbReference type="KEGG" id="nano:G5V58_08390"/>
<evidence type="ECO:0000313" key="4">
    <source>
        <dbReference type="Proteomes" id="UP000502996"/>
    </source>
</evidence>
<evidence type="ECO:0000313" key="3">
    <source>
        <dbReference type="EMBL" id="QIG42792.1"/>
    </source>
</evidence>
<gene>
    <name evidence="3" type="ORF">G5V58_08390</name>
</gene>
<evidence type="ECO:0000256" key="2">
    <source>
        <dbReference type="SAM" id="SignalP"/>
    </source>
</evidence>
<feature type="signal peptide" evidence="2">
    <location>
        <begin position="1"/>
        <end position="26"/>
    </location>
</feature>
<feature type="chain" id="PRO_5026144969" evidence="2">
    <location>
        <begin position="27"/>
        <end position="144"/>
    </location>
</feature>
<proteinExistence type="predicted"/>